<evidence type="ECO:0000313" key="9">
    <source>
        <dbReference type="Proteomes" id="UP000616547"/>
    </source>
</evidence>
<organism evidence="8 9">
    <name type="scientific">Lactobacillus nasalidis</name>
    <dbReference type="NCBI Taxonomy" id="2797258"/>
    <lineage>
        <taxon>Bacteria</taxon>
        <taxon>Bacillati</taxon>
        <taxon>Bacillota</taxon>
        <taxon>Bacilli</taxon>
        <taxon>Lactobacillales</taxon>
        <taxon>Lactobacillaceae</taxon>
        <taxon>Lactobacillus</taxon>
    </lineage>
</organism>
<dbReference type="Pfam" id="PF02237">
    <property type="entry name" value="BPL_C"/>
    <property type="match status" value="1"/>
</dbReference>
<dbReference type="RefSeq" id="WP_201335794.1">
    <property type="nucleotide sequence ID" value="NZ_BOCG01000728.1"/>
</dbReference>
<keyword evidence="1" id="KW-0436">Ligase</keyword>
<comment type="caution">
    <text evidence="8">The sequence shown here is derived from an EMBL/GenBank/DDBJ whole genome shotgun (WGS) entry which is preliminary data.</text>
</comment>
<gene>
    <name evidence="8" type="ORF">lacNasYZ03_00030</name>
</gene>
<dbReference type="Gene3D" id="2.30.30.100">
    <property type="match status" value="1"/>
</dbReference>
<dbReference type="EMBL" id="BOCI01000009">
    <property type="protein sequence ID" value="GHW00316.1"/>
    <property type="molecule type" value="Genomic_DNA"/>
</dbReference>
<dbReference type="CDD" id="cd16442">
    <property type="entry name" value="BPL"/>
    <property type="match status" value="1"/>
</dbReference>
<evidence type="ECO:0000256" key="1">
    <source>
        <dbReference type="ARBA" id="ARBA00022598"/>
    </source>
</evidence>
<evidence type="ECO:0000256" key="2">
    <source>
        <dbReference type="ARBA" id="ARBA00022741"/>
    </source>
</evidence>
<dbReference type="InterPro" id="IPR004408">
    <property type="entry name" value="Biotin_CoA_COase_ligase"/>
</dbReference>
<dbReference type="CDD" id="cd00600">
    <property type="entry name" value="Sm_like"/>
    <property type="match status" value="1"/>
</dbReference>
<dbReference type="InterPro" id="IPR003142">
    <property type="entry name" value="BPL_C"/>
</dbReference>
<dbReference type="PANTHER" id="PTHR12835:SF5">
    <property type="entry name" value="BIOTIN--PROTEIN LIGASE"/>
    <property type="match status" value="1"/>
</dbReference>
<dbReference type="EC" id="6.3.4.15" evidence="5"/>
<sequence>MQVFRYDLLPSTQDLAKELLEHKQPPFAVCALEQTAGYGKQGRAFYSPKQGLYLSVCLAGPPLPAATLAIGTGVADYLRKKYALDIGLKWVNDLYFKEKKVGGILTEQLAGGLVVGLGLNLATESFPADLPQAGSLRPGGAFDPDLAGELAEVIRQSAEEPGDFLPRYRQLSILLGRPVSLKVQGRIVSGTCAGFDEQGRLLLEKDREITRWTSGEVIKTIFL</sequence>
<dbReference type="NCBIfam" id="TIGR00121">
    <property type="entry name" value="birA_ligase"/>
    <property type="match status" value="1"/>
</dbReference>
<keyword evidence="4" id="KW-0092">Biotin</keyword>
<dbReference type="Gene3D" id="3.30.930.10">
    <property type="entry name" value="Bira Bifunctional Protein, Domain 2"/>
    <property type="match status" value="1"/>
</dbReference>
<reference evidence="9" key="1">
    <citation type="submission" date="2021-01" db="EMBL/GenBank/DDBJ databases">
        <title>Draft genome sequence of Nasalis larvatus strain YZ03.</title>
        <authorList>
            <person name="Suzuki-Hashido N."/>
            <person name="Tsuchida S."/>
            <person name="Hayakawa T."/>
        </authorList>
    </citation>
    <scope>NUCLEOTIDE SEQUENCE [LARGE SCALE GENOMIC DNA]</scope>
    <source>
        <strain evidence="9">YZ03</strain>
    </source>
</reference>
<dbReference type="PANTHER" id="PTHR12835">
    <property type="entry name" value="BIOTIN PROTEIN LIGASE"/>
    <property type="match status" value="1"/>
</dbReference>
<keyword evidence="3" id="KW-0067">ATP-binding</keyword>
<dbReference type="Pfam" id="PF03099">
    <property type="entry name" value="BPL_LplA_LipB"/>
    <property type="match status" value="1"/>
</dbReference>
<accession>A0ABQ3W247</accession>
<keyword evidence="2" id="KW-0547">Nucleotide-binding</keyword>
<evidence type="ECO:0000259" key="6">
    <source>
        <dbReference type="Pfam" id="PF02237"/>
    </source>
</evidence>
<evidence type="ECO:0000313" key="8">
    <source>
        <dbReference type="EMBL" id="GHW00316.1"/>
    </source>
</evidence>
<proteinExistence type="predicted"/>
<dbReference type="InterPro" id="IPR004143">
    <property type="entry name" value="BPL_LPL_catalytic"/>
</dbReference>
<feature type="domain" description="BPL/LPL catalytic" evidence="7">
    <location>
        <begin position="9"/>
        <end position="115"/>
    </location>
</feature>
<evidence type="ECO:0000259" key="7">
    <source>
        <dbReference type="Pfam" id="PF03099"/>
    </source>
</evidence>
<evidence type="ECO:0000256" key="4">
    <source>
        <dbReference type="ARBA" id="ARBA00023267"/>
    </source>
</evidence>
<dbReference type="InterPro" id="IPR008988">
    <property type="entry name" value="Transcriptional_repressor_C"/>
</dbReference>
<dbReference type="SUPFAM" id="SSF55681">
    <property type="entry name" value="Class II aaRS and biotin synthetases"/>
    <property type="match status" value="1"/>
</dbReference>
<keyword evidence="9" id="KW-1185">Reference proteome</keyword>
<name>A0ABQ3W247_9LACO</name>
<dbReference type="InterPro" id="IPR045864">
    <property type="entry name" value="aa-tRNA-synth_II/BPL/LPL"/>
</dbReference>
<dbReference type="SUPFAM" id="SSF50037">
    <property type="entry name" value="C-terminal domain of transcriptional repressors"/>
    <property type="match status" value="1"/>
</dbReference>
<protein>
    <recommendedName>
        <fullName evidence="5">biotin--[biotin carboxyl-carrier protein] ligase</fullName>
        <ecNumber evidence="5">6.3.4.15</ecNumber>
    </recommendedName>
</protein>
<feature type="domain" description="Biotin protein ligase C-terminal" evidence="6">
    <location>
        <begin position="175"/>
        <end position="219"/>
    </location>
</feature>
<evidence type="ECO:0000256" key="5">
    <source>
        <dbReference type="ARBA" id="ARBA00024227"/>
    </source>
</evidence>
<dbReference type="Proteomes" id="UP000616547">
    <property type="component" value="Unassembled WGS sequence"/>
</dbReference>
<evidence type="ECO:0000256" key="3">
    <source>
        <dbReference type="ARBA" id="ARBA00022840"/>
    </source>
</evidence>